<organism evidence="3 4">
    <name type="scientific">Nibrella saemangeumensis</name>
    <dbReference type="NCBI Taxonomy" id="1084526"/>
    <lineage>
        <taxon>Bacteria</taxon>
        <taxon>Pseudomonadati</taxon>
        <taxon>Bacteroidota</taxon>
        <taxon>Cytophagia</taxon>
        <taxon>Cytophagales</taxon>
        <taxon>Spirosomataceae</taxon>
        <taxon>Nibrella</taxon>
    </lineage>
</organism>
<dbReference type="Gene3D" id="2.50.20.10">
    <property type="entry name" value="Lipoprotein localisation LolA/LolB/LppX"/>
    <property type="match status" value="1"/>
</dbReference>
<gene>
    <name evidence="3" type="ORF">GCM10023189_03160</name>
</gene>
<evidence type="ECO:0000313" key="3">
    <source>
        <dbReference type="EMBL" id="GAA4447150.1"/>
    </source>
</evidence>
<dbReference type="InterPro" id="IPR007863">
    <property type="entry name" value="Peptidase_M16_C"/>
</dbReference>
<comment type="caution">
    <text evidence="3">The sequence shown here is derived from an EMBL/GenBank/DDBJ whole genome shotgun (WGS) entry which is preliminary data.</text>
</comment>
<dbReference type="Pfam" id="PF00675">
    <property type="entry name" value="Peptidase_M16"/>
    <property type="match status" value="1"/>
</dbReference>
<dbReference type="Gene3D" id="3.30.830.10">
    <property type="entry name" value="Metalloenzyme, LuxS/M16 peptidase-like"/>
    <property type="match status" value="2"/>
</dbReference>
<dbReference type="Proteomes" id="UP001501175">
    <property type="component" value="Unassembled WGS sequence"/>
</dbReference>
<feature type="domain" description="Peptidase M16 N-terminal" evidence="1">
    <location>
        <begin position="95"/>
        <end position="181"/>
    </location>
</feature>
<dbReference type="PANTHER" id="PTHR11851">
    <property type="entry name" value="METALLOPROTEASE"/>
    <property type="match status" value="1"/>
</dbReference>
<proteinExistence type="predicted"/>
<accession>A0ABP8MDN9</accession>
<dbReference type="InterPro" id="IPR011765">
    <property type="entry name" value="Pept_M16_N"/>
</dbReference>
<evidence type="ECO:0000259" key="2">
    <source>
        <dbReference type="Pfam" id="PF05193"/>
    </source>
</evidence>
<dbReference type="RefSeq" id="WP_345239915.1">
    <property type="nucleotide sequence ID" value="NZ_BAABHD010000003.1"/>
</dbReference>
<dbReference type="PANTHER" id="PTHR11851:SF224">
    <property type="entry name" value="PROCESSING PROTEASE"/>
    <property type="match status" value="1"/>
</dbReference>
<evidence type="ECO:0000313" key="4">
    <source>
        <dbReference type="Proteomes" id="UP001501175"/>
    </source>
</evidence>
<name>A0ABP8MDN9_9BACT</name>
<keyword evidence="4" id="KW-1185">Reference proteome</keyword>
<dbReference type="InterPro" id="IPR011249">
    <property type="entry name" value="Metalloenz_LuxS/M16"/>
</dbReference>
<evidence type="ECO:0008006" key="5">
    <source>
        <dbReference type="Google" id="ProtNLM"/>
    </source>
</evidence>
<reference evidence="4" key="1">
    <citation type="journal article" date="2019" name="Int. J. Syst. Evol. Microbiol.">
        <title>The Global Catalogue of Microorganisms (GCM) 10K type strain sequencing project: providing services to taxonomists for standard genome sequencing and annotation.</title>
        <authorList>
            <consortium name="The Broad Institute Genomics Platform"/>
            <consortium name="The Broad Institute Genome Sequencing Center for Infectious Disease"/>
            <person name="Wu L."/>
            <person name="Ma J."/>
        </authorList>
    </citation>
    <scope>NUCLEOTIDE SEQUENCE [LARGE SCALE GENOMIC DNA]</scope>
    <source>
        <strain evidence="4">JCM 17927</strain>
    </source>
</reference>
<protein>
    <recommendedName>
        <fullName evidence="5">Insulinase family protein</fullName>
    </recommendedName>
</protein>
<sequence length="696" mass="76204">MKAYIKHTFLTASLAALVTTGFAQKLDRTKLPADAPAPVIQLANPESFTLANGLRVFVVQNNKLPRVAFNLLLDYEPILEGEKAGYVSIAGDLLKTGTKTRTKDQIDEAVDFIGATLSTSPTGIYAASLKKHTNQLLELMADVLLNPNFTQAELDKLKKQNISAIASRKDNPNAIASLVSNAVMYGKNHPYGETATEETVNKVTLEDARTFYNTYFRPNIGYLAVVGDITPAEARTLVEKYFSKWQRGDVPKPTYTMPKAPEKTKIVLVDRPSAAQSVIAVVSPAELKPGAPDAIRSSLMNDILGGGATARLFMNLREKRGYTYGANSSLTSDRLIGRFRAGASVRTAVTDSAVAELMNELRAIREGKPSEEELKRTKNIFSGNYVFSLENPQTIANYAIRTAQYGLPADYYANYLKNVEKVTDAEIQQMAQKFIDPSRVYIVVVGKGSEIADKLKRFGDVEYYDTQGNKVNAPAPAKAAPVGMNAQQVIDKYIAAIGGKEALAKVNDITVTLTTEVQGQAMEMVRKTMSPNKSSMVVNAMGMEVVKIISDGTKVSMMQMGQGRTLEGKEARQITLTSGTFPELRMAQNGVKATLAGTEKVNGKDAYKVVYTTDEGITWTDFFDSESGLRVQQITTQPGPQGEMQVPVSFSDYKEVNGIRFPHTIQQSMGPMQLTLNVKKIEVNKGLKDAEFEIRQ</sequence>
<dbReference type="SUPFAM" id="SSF63411">
    <property type="entry name" value="LuxS/MPP-like metallohydrolase"/>
    <property type="match status" value="2"/>
</dbReference>
<evidence type="ECO:0000259" key="1">
    <source>
        <dbReference type="Pfam" id="PF00675"/>
    </source>
</evidence>
<dbReference type="InterPro" id="IPR050361">
    <property type="entry name" value="MPP/UQCRC_Complex"/>
</dbReference>
<dbReference type="Pfam" id="PF05193">
    <property type="entry name" value="Peptidase_M16_C"/>
    <property type="match status" value="1"/>
</dbReference>
<dbReference type="EMBL" id="BAABHD010000003">
    <property type="protein sequence ID" value="GAA4447150.1"/>
    <property type="molecule type" value="Genomic_DNA"/>
</dbReference>
<feature type="domain" description="Peptidase M16 C-terminal" evidence="2">
    <location>
        <begin position="202"/>
        <end position="380"/>
    </location>
</feature>